<reference evidence="3 4" key="1">
    <citation type="submission" date="2014-03" db="EMBL/GenBank/DDBJ databases">
        <title>Bradyrhizobium valentinum sp. nov., isolated from effective nodules of Lupinus mariae-josephae, a lupine endemic of basic-lime soils in Eastern Spain.</title>
        <authorList>
            <person name="Duran D."/>
            <person name="Rey L."/>
            <person name="Navarro A."/>
            <person name="Busquets A."/>
            <person name="Imperial J."/>
            <person name="Ruiz-Argueso T."/>
        </authorList>
    </citation>
    <scope>NUCLEOTIDE SEQUENCE [LARGE SCALE GENOMIC DNA]</scope>
    <source>
        <strain evidence="3 4">CCBAU 23086</strain>
    </source>
</reference>
<comment type="caution">
    <text evidence="3">The sequence shown here is derived from an EMBL/GenBank/DDBJ whole genome shotgun (WGS) entry which is preliminary data.</text>
</comment>
<sequence length="230" mass="24323">MIATLGYSAVSSPTGNVSNLMYSGPSQYVGWKYQDPSIIFNLAAGQTVSSISLYVAAYNPILGNANGLVAAPASVELTINGVPTGVTFSLTSINDDTALITLSGFGLISSSSQFGLTLNRGVLQQDGINYYNDHVKGYNPADPYNSSNCVTFCDPDDGIYSSGFRKEAALGQTGELKPNSGLEPWIMLSEVQFLTAAVPEPSTWVMMIAGFAGLGFMAYRRKARPALAMA</sequence>
<feature type="domain" description="Ice-binding protein C-terminal" evidence="2">
    <location>
        <begin position="197"/>
        <end position="222"/>
    </location>
</feature>
<dbReference type="NCBIfam" id="NF035944">
    <property type="entry name" value="PEPxxWA-CTERM"/>
    <property type="match status" value="1"/>
</dbReference>
<dbReference type="AlphaFoldDB" id="A0A0R3N630"/>
<proteinExistence type="predicted"/>
<evidence type="ECO:0000313" key="3">
    <source>
        <dbReference type="EMBL" id="KRR27908.1"/>
    </source>
</evidence>
<feature type="transmembrane region" description="Helical" evidence="1">
    <location>
        <begin position="202"/>
        <end position="219"/>
    </location>
</feature>
<dbReference type="EMBL" id="LLYB01000034">
    <property type="protein sequence ID" value="KRR27908.1"/>
    <property type="molecule type" value="Genomic_DNA"/>
</dbReference>
<accession>A0A0R3N630</accession>
<keyword evidence="1" id="KW-0472">Membrane</keyword>
<evidence type="ECO:0000313" key="4">
    <source>
        <dbReference type="Proteomes" id="UP000051660"/>
    </source>
</evidence>
<dbReference type="InterPro" id="IPR013424">
    <property type="entry name" value="Ice-binding_C"/>
</dbReference>
<protein>
    <recommendedName>
        <fullName evidence="2">Ice-binding protein C-terminal domain-containing protein</fullName>
    </recommendedName>
</protein>
<keyword evidence="1" id="KW-1133">Transmembrane helix</keyword>
<dbReference type="Pfam" id="PF07589">
    <property type="entry name" value="PEP-CTERM"/>
    <property type="match status" value="1"/>
</dbReference>
<name>A0A0R3N630_9BRAD</name>
<dbReference type="Proteomes" id="UP000051660">
    <property type="component" value="Unassembled WGS sequence"/>
</dbReference>
<dbReference type="NCBIfam" id="TIGR02595">
    <property type="entry name" value="PEP_CTERM"/>
    <property type="match status" value="1"/>
</dbReference>
<evidence type="ECO:0000259" key="2">
    <source>
        <dbReference type="Pfam" id="PF07589"/>
    </source>
</evidence>
<keyword evidence="1" id="KW-0812">Transmembrane</keyword>
<evidence type="ECO:0000256" key="1">
    <source>
        <dbReference type="SAM" id="Phobius"/>
    </source>
</evidence>
<gene>
    <name evidence="3" type="ORF">CQ14_08720</name>
</gene>
<organism evidence="3 4">
    <name type="scientific">Bradyrhizobium lablabi</name>
    <dbReference type="NCBI Taxonomy" id="722472"/>
    <lineage>
        <taxon>Bacteria</taxon>
        <taxon>Pseudomonadati</taxon>
        <taxon>Pseudomonadota</taxon>
        <taxon>Alphaproteobacteria</taxon>
        <taxon>Hyphomicrobiales</taxon>
        <taxon>Nitrobacteraceae</taxon>
        <taxon>Bradyrhizobium</taxon>
    </lineage>
</organism>